<dbReference type="InterPro" id="IPR036390">
    <property type="entry name" value="WH_DNA-bd_sf"/>
</dbReference>
<dbReference type="PANTHER" id="PTHR45581">
    <property type="entry name" value="PROTEIN CBG10435"/>
    <property type="match status" value="1"/>
</dbReference>
<dbReference type="InterPro" id="IPR025714">
    <property type="entry name" value="Methyltranfer_dom"/>
</dbReference>
<dbReference type="CDD" id="cd02440">
    <property type="entry name" value="AdoMet_MTases"/>
    <property type="match status" value="1"/>
</dbReference>
<protein>
    <submittedName>
        <fullName evidence="3">Methyltranfer_dom domain-containing protein</fullName>
    </submittedName>
</protein>
<dbReference type="STRING" id="131310.A0A0N5A6S9"/>
<proteinExistence type="predicted"/>
<dbReference type="Pfam" id="PF13847">
    <property type="entry name" value="Methyltransf_31"/>
    <property type="match status" value="1"/>
</dbReference>
<dbReference type="PANTHER" id="PTHR45581:SF3">
    <property type="entry name" value="METHYLTRANSFERASE DOMAIN-CONTAINING PROTEIN"/>
    <property type="match status" value="1"/>
</dbReference>
<sequence length="365" mass="41089">MATQSERITKDFNDQLGGMLATSMLTLSVSLASELKVFEVLGSISSKDHPVSAEEVAEKGDFKPRYIQELLSALACGDIIEVTECGTKFWMIDEKKAVLVNPNTSSSLSMFTSLPSFGKVYYDIKNVCKKDGPLGMQYDAYDNFYSTMASFSESLHKKYLKPEVVPLSEMKEKLESEEKTECLDVGCGNGFHVLELAKYYPNSNFTGLDITKHAIDQANNKLKNENLKNVTFVNMNAAEMKKEWDNKFDWITIFDACHDQCRPDLSLKEIHRCLKPDGVFTMVEIKGSSNCYTDKKMNPYFSMMLYSISLFHCLPVGNSTKDALGLGAMWGQERAIKMLKEAGFSSVEIVPTPFFPLNLMYKCKK</sequence>
<dbReference type="SUPFAM" id="SSF53335">
    <property type="entry name" value="S-adenosyl-L-methionine-dependent methyltransferases"/>
    <property type="match status" value="1"/>
</dbReference>
<dbReference type="Gene3D" id="3.40.50.150">
    <property type="entry name" value="Vaccinia Virus protein VP39"/>
    <property type="match status" value="1"/>
</dbReference>
<name>A0A0N5A6S9_PARTI</name>
<accession>A0A0N5A6S9</accession>
<organism evidence="2 3">
    <name type="scientific">Parastrongyloides trichosuri</name>
    <name type="common">Possum-specific nematode worm</name>
    <dbReference type="NCBI Taxonomy" id="131310"/>
    <lineage>
        <taxon>Eukaryota</taxon>
        <taxon>Metazoa</taxon>
        <taxon>Ecdysozoa</taxon>
        <taxon>Nematoda</taxon>
        <taxon>Chromadorea</taxon>
        <taxon>Rhabditida</taxon>
        <taxon>Tylenchina</taxon>
        <taxon>Panagrolaimomorpha</taxon>
        <taxon>Strongyloidoidea</taxon>
        <taxon>Strongyloididae</taxon>
        <taxon>Parastrongyloides</taxon>
    </lineage>
</organism>
<evidence type="ECO:0000313" key="2">
    <source>
        <dbReference type="Proteomes" id="UP000038045"/>
    </source>
</evidence>
<dbReference type="Proteomes" id="UP000038045">
    <property type="component" value="Unplaced"/>
</dbReference>
<evidence type="ECO:0000313" key="3">
    <source>
        <dbReference type="WBParaSite" id="PTRK_0001769800.1"/>
    </source>
</evidence>
<dbReference type="InterPro" id="IPR029063">
    <property type="entry name" value="SAM-dependent_MTases_sf"/>
</dbReference>
<dbReference type="AlphaFoldDB" id="A0A0N5A6S9"/>
<feature type="domain" description="Methyltransferase" evidence="1">
    <location>
        <begin position="178"/>
        <end position="286"/>
    </location>
</feature>
<keyword evidence="2" id="KW-1185">Reference proteome</keyword>
<dbReference type="SUPFAM" id="SSF46785">
    <property type="entry name" value="Winged helix' DNA-binding domain"/>
    <property type="match status" value="1"/>
</dbReference>
<dbReference type="GO" id="GO:0046983">
    <property type="term" value="F:protein dimerization activity"/>
    <property type="evidence" value="ECO:0007669"/>
    <property type="project" value="InterPro"/>
</dbReference>
<dbReference type="WBParaSite" id="PTRK_0001769800.1">
    <property type="protein sequence ID" value="PTRK_0001769800.1"/>
    <property type="gene ID" value="PTRK_0001769800"/>
</dbReference>
<reference evidence="3" key="1">
    <citation type="submission" date="2017-02" db="UniProtKB">
        <authorList>
            <consortium name="WormBaseParasite"/>
        </authorList>
    </citation>
    <scope>IDENTIFICATION</scope>
</reference>
<evidence type="ECO:0000259" key="1">
    <source>
        <dbReference type="Pfam" id="PF13847"/>
    </source>
</evidence>